<evidence type="ECO:0000313" key="7">
    <source>
        <dbReference type="Proteomes" id="UP000076154"/>
    </source>
</evidence>
<dbReference type="AlphaFoldDB" id="A0A369JFI1"/>
<dbReference type="Pfam" id="PF01753">
    <property type="entry name" value="zf-MYND"/>
    <property type="match status" value="1"/>
</dbReference>
<keyword evidence="1" id="KW-0479">Metal-binding</keyword>
<comment type="caution">
    <text evidence="6">The sequence shown here is derived from an EMBL/GenBank/DDBJ whole genome shotgun (WGS) entry which is preliminary data.</text>
</comment>
<name>A0A369JFI1_HYPMA</name>
<evidence type="ECO:0000259" key="5">
    <source>
        <dbReference type="PROSITE" id="PS50865"/>
    </source>
</evidence>
<dbReference type="Gene3D" id="6.10.140.2220">
    <property type="match status" value="1"/>
</dbReference>
<organism evidence="6 7">
    <name type="scientific">Hypsizygus marmoreus</name>
    <name type="common">White beech mushroom</name>
    <name type="synonym">Agaricus marmoreus</name>
    <dbReference type="NCBI Taxonomy" id="39966"/>
    <lineage>
        <taxon>Eukaryota</taxon>
        <taxon>Fungi</taxon>
        <taxon>Dikarya</taxon>
        <taxon>Basidiomycota</taxon>
        <taxon>Agaricomycotina</taxon>
        <taxon>Agaricomycetes</taxon>
        <taxon>Agaricomycetidae</taxon>
        <taxon>Agaricales</taxon>
        <taxon>Tricholomatineae</taxon>
        <taxon>Lyophyllaceae</taxon>
        <taxon>Hypsizygus</taxon>
    </lineage>
</organism>
<evidence type="ECO:0000313" key="6">
    <source>
        <dbReference type="EMBL" id="RDB18174.1"/>
    </source>
</evidence>
<dbReference type="GO" id="GO:0008270">
    <property type="term" value="F:zinc ion binding"/>
    <property type="evidence" value="ECO:0007669"/>
    <property type="project" value="UniProtKB-KW"/>
</dbReference>
<dbReference type="Proteomes" id="UP000076154">
    <property type="component" value="Unassembled WGS sequence"/>
</dbReference>
<evidence type="ECO:0000256" key="3">
    <source>
        <dbReference type="ARBA" id="ARBA00022833"/>
    </source>
</evidence>
<dbReference type="SUPFAM" id="SSF144232">
    <property type="entry name" value="HIT/MYND zinc finger-like"/>
    <property type="match status" value="1"/>
</dbReference>
<dbReference type="InParanoid" id="A0A369JFI1"/>
<dbReference type="EMBL" id="LUEZ02000106">
    <property type="protein sequence ID" value="RDB18174.1"/>
    <property type="molecule type" value="Genomic_DNA"/>
</dbReference>
<dbReference type="Gene3D" id="1.25.40.20">
    <property type="entry name" value="Ankyrin repeat-containing domain"/>
    <property type="match status" value="1"/>
</dbReference>
<evidence type="ECO:0000256" key="1">
    <source>
        <dbReference type="ARBA" id="ARBA00022723"/>
    </source>
</evidence>
<dbReference type="OrthoDB" id="194358at2759"/>
<accession>A0A369JFI1</accession>
<proteinExistence type="predicted"/>
<keyword evidence="2 4" id="KW-0863">Zinc-finger</keyword>
<keyword evidence="3" id="KW-0862">Zinc</keyword>
<dbReference type="PROSITE" id="PS50865">
    <property type="entry name" value="ZF_MYND_2"/>
    <property type="match status" value="1"/>
</dbReference>
<dbReference type="STRING" id="39966.A0A369JFI1"/>
<reference evidence="6" key="1">
    <citation type="submission" date="2018-04" db="EMBL/GenBank/DDBJ databases">
        <title>Whole genome sequencing of Hypsizygus marmoreus.</title>
        <authorList>
            <person name="Choi I.-G."/>
            <person name="Min B."/>
            <person name="Kim J.-G."/>
            <person name="Kim S."/>
            <person name="Oh Y.-L."/>
            <person name="Kong W.-S."/>
            <person name="Park H."/>
            <person name="Jeong J."/>
            <person name="Song E.-S."/>
        </authorList>
    </citation>
    <scope>NUCLEOTIDE SEQUENCE [LARGE SCALE GENOMIC DNA]</scope>
    <source>
        <strain evidence="6">51987-8</strain>
    </source>
</reference>
<gene>
    <name evidence="6" type="primary">Ankrd63</name>
    <name evidence="6" type="ORF">Hypma_000483</name>
</gene>
<dbReference type="InterPro" id="IPR036770">
    <property type="entry name" value="Ankyrin_rpt-contain_sf"/>
</dbReference>
<dbReference type="InterPro" id="IPR002893">
    <property type="entry name" value="Znf_MYND"/>
</dbReference>
<sequence length="396" mass="44235">MPSMMSWKRLRALYFAHSTRFDPTRLSPFSLSCFTGDLMRVRQYVEVGLPLDLARTETPFNCGYITLIVLGAQRLLEALHNLQHSEVLRFLISRGLPIDVEDIVGIIALGHAITSSVMKLDLARILVEARAGVNYRNRYGEVAIFGAFQKGHIDAIDLVMKFGADLEIPEADGVTPMAFFLSCGAQVTAAVRRSLKKRQGQEAPRMDKRCDGRGKNDVALKNCGRCKVARYCSAECQRAAWVVHKKHCEPFSASSTITLKPFYDEGGKLIPMAVVTYQKYGYGKPAYQVPESHWRAAHIPSGLSSESKQLIVKVQTPFDFARAAPCDGTGKLLIYTKKRDFVCYIRREENVSAYDRLLEIVKAQGIQGAKAYFAAELRSKDELVVKVSEVLAEQPF</sequence>
<evidence type="ECO:0000256" key="2">
    <source>
        <dbReference type="ARBA" id="ARBA00022771"/>
    </source>
</evidence>
<protein>
    <submittedName>
        <fullName evidence="6">Ankyrin repeat domain-containing protein 63</fullName>
    </submittedName>
</protein>
<evidence type="ECO:0000256" key="4">
    <source>
        <dbReference type="PROSITE-ProRule" id="PRU00134"/>
    </source>
</evidence>
<feature type="domain" description="MYND-type" evidence="5">
    <location>
        <begin position="210"/>
        <end position="248"/>
    </location>
</feature>
<keyword evidence="7" id="KW-1185">Reference proteome</keyword>
<dbReference type="SUPFAM" id="SSF48403">
    <property type="entry name" value="Ankyrin repeat"/>
    <property type="match status" value="1"/>
</dbReference>